<accession>A0A3B0YA61</accession>
<sequence>MNETPLFFSEEQDRLFGVLHRPETDSNGKAFVFCHPFAEEKLWAHRVYVNFARELAHKGYAVLRFDYRGYGDSEGEFTHLTLAHHSDDIERAIALLHEKVDNIKETGLLGLRLGASLAWLAAARTDKINGPLVLWDPVLNGEEYVQEFLRSNLATQLAVYGEVRENREQLIEKLKRNELVNVDGYELSCDVYQGLSDMQLADCSEGRNGSTLVVQIGRTEKPKRQPAGFTKLIGADLRCVVEEPFWREIKRFYSRADNLFAATLGWLEAQG</sequence>
<dbReference type="Gene3D" id="3.40.50.1820">
    <property type="entry name" value="alpha/beta hydrolase"/>
    <property type="match status" value="1"/>
</dbReference>
<dbReference type="InterPro" id="IPR022742">
    <property type="entry name" value="Hydrolase_4"/>
</dbReference>
<dbReference type="EMBL" id="UOFN01000013">
    <property type="protein sequence ID" value="VAW73253.1"/>
    <property type="molecule type" value="Genomic_DNA"/>
</dbReference>
<organism evidence="2">
    <name type="scientific">hydrothermal vent metagenome</name>
    <dbReference type="NCBI Taxonomy" id="652676"/>
    <lineage>
        <taxon>unclassified sequences</taxon>
        <taxon>metagenomes</taxon>
        <taxon>ecological metagenomes</taxon>
    </lineage>
</organism>
<reference evidence="2" key="1">
    <citation type="submission" date="2018-06" db="EMBL/GenBank/DDBJ databases">
        <authorList>
            <person name="Zhirakovskaya E."/>
        </authorList>
    </citation>
    <scope>NUCLEOTIDE SEQUENCE</scope>
</reference>
<name>A0A3B0YA61_9ZZZZ</name>
<dbReference type="SUPFAM" id="SSF53474">
    <property type="entry name" value="alpha/beta-Hydrolases"/>
    <property type="match status" value="1"/>
</dbReference>
<feature type="domain" description="Serine aminopeptidase S33" evidence="1">
    <location>
        <begin position="32"/>
        <end position="177"/>
    </location>
</feature>
<evidence type="ECO:0000259" key="1">
    <source>
        <dbReference type="Pfam" id="PF12146"/>
    </source>
</evidence>
<protein>
    <recommendedName>
        <fullName evidence="1">Serine aminopeptidase S33 domain-containing protein</fullName>
    </recommendedName>
</protein>
<dbReference type="Pfam" id="PF12146">
    <property type="entry name" value="Hydrolase_4"/>
    <property type="match status" value="1"/>
</dbReference>
<evidence type="ECO:0000313" key="2">
    <source>
        <dbReference type="EMBL" id="VAW73253.1"/>
    </source>
</evidence>
<proteinExistence type="predicted"/>
<dbReference type="InterPro" id="IPR029058">
    <property type="entry name" value="AB_hydrolase_fold"/>
</dbReference>
<dbReference type="AlphaFoldDB" id="A0A3B0YA61"/>
<gene>
    <name evidence="2" type="ORF">MNBD_GAMMA15-644</name>
</gene>